<dbReference type="InterPro" id="IPR011009">
    <property type="entry name" value="Kinase-like_dom_sf"/>
</dbReference>
<evidence type="ECO:0000313" key="12">
    <source>
        <dbReference type="Proteomes" id="UP001054252"/>
    </source>
</evidence>
<keyword evidence="2" id="KW-0433">Leucine-rich repeat</keyword>
<feature type="region of interest" description="Disordered" evidence="7">
    <location>
        <begin position="307"/>
        <end position="332"/>
    </location>
</feature>
<dbReference type="Pfam" id="PF00069">
    <property type="entry name" value="Pkinase"/>
    <property type="match status" value="1"/>
</dbReference>
<accession>A0AAV5MGT9</accession>
<dbReference type="InterPro" id="IPR001611">
    <property type="entry name" value="Leu-rich_rpt"/>
</dbReference>
<dbReference type="Pfam" id="PF08263">
    <property type="entry name" value="LRRNT_2"/>
    <property type="match status" value="1"/>
</dbReference>
<evidence type="ECO:0000313" key="11">
    <source>
        <dbReference type="EMBL" id="GKV47667.1"/>
    </source>
</evidence>
<evidence type="ECO:0000256" key="8">
    <source>
        <dbReference type="SAM" id="Phobius"/>
    </source>
</evidence>
<dbReference type="GO" id="GO:0005524">
    <property type="term" value="F:ATP binding"/>
    <property type="evidence" value="ECO:0007669"/>
    <property type="project" value="InterPro"/>
</dbReference>
<dbReference type="GO" id="GO:0004672">
    <property type="term" value="F:protein kinase activity"/>
    <property type="evidence" value="ECO:0007669"/>
    <property type="project" value="InterPro"/>
</dbReference>
<feature type="chain" id="PRO_5043786569" description="Protein kinase domain-containing protein" evidence="9">
    <location>
        <begin position="25"/>
        <end position="633"/>
    </location>
</feature>
<dbReference type="SUPFAM" id="SSF56112">
    <property type="entry name" value="Protein kinase-like (PK-like)"/>
    <property type="match status" value="1"/>
</dbReference>
<evidence type="ECO:0000256" key="4">
    <source>
        <dbReference type="ARBA" id="ARBA00022737"/>
    </source>
</evidence>
<feature type="domain" description="Protein kinase" evidence="10">
    <location>
        <begin position="352"/>
        <end position="624"/>
    </location>
</feature>
<dbReference type="InterPro" id="IPR032675">
    <property type="entry name" value="LRR_dom_sf"/>
</dbReference>
<evidence type="ECO:0000256" key="5">
    <source>
        <dbReference type="ARBA" id="ARBA00022989"/>
    </source>
</evidence>
<evidence type="ECO:0000256" key="9">
    <source>
        <dbReference type="SAM" id="SignalP"/>
    </source>
</evidence>
<dbReference type="Gene3D" id="1.10.510.10">
    <property type="entry name" value="Transferase(Phosphotransferase) domain 1"/>
    <property type="match status" value="1"/>
</dbReference>
<evidence type="ECO:0000256" key="1">
    <source>
        <dbReference type="ARBA" id="ARBA00004370"/>
    </source>
</evidence>
<evidence type="ECO:0000256" key="2">
    <source>
        <dbReference type="ARBA" id="ARBA00022614"/>
    </source>
</evidence>
<keyword evidence="9" id="KW-0732">Signal</keyword>
<dbReference type="PANTHER" id="PTHR48007">
    <property type="entry name" value="LEUCINE-RICH REPEAT RECEPTOR-LIKE PROTEIN KINASE PXC1"/>
    <property type="match status" value="1"/>
</dbReference>
<dbReference type="PANTHER" id="PTHR48007:SF38">
    <property type="entry name" value="LEUCINE-RICH REPEAT PROTEIN KINASE FAMILY PROTEIN"/>
    <property type="match status" value="1"/>
</dbReference>
<gene>
    <name evidence="11" type="ORF">SLEP1_g54546</name>
</gene>
<feature type="signal peptide" evidence="9">
    <location>
        <begin position="1"/>
        <end position="24"/>
    </location>
</feature>
<dbReference type="SUPFAM" id="SSF52058">
    <property type="entry name" value="L domain-like"/>
    <property type="match status" value="1"/>
</dbReference>
<reference evidence="11 12" key="1">
    <citation type="journal article" date="2021" name="Commun. Biol.">
        <title>The genome of Shorea leprosula (Dipterocarpaceae) highlights the ecological relevance of drought in aseasonal tropical rainforests.</title>
        <authorList>
            <person name="Ng K.K.S."/>
            <person name="Kobayashi M.J."/>
            <person name="Fawcett J.A."/>
            <person name="Hatakeyama M."/>
            <person name="Paape T."/>
            <person name="Ng C.H."/>
            <person name="Ang C.C."/>
            <person name="Tnah L.H."/>
            <person name="Lee C.T."/>
            <person name="Nishiyama T."/>
            <person name="Sese J."/>
            <person name="O'Brien M.J."/>
            <person name="Copetti D."/>
            <person name="Mohd Noor M.I."/>
            <person name="Ong R.C."/>
            <person name="Putra M."/>
            <person name="Sireger I.Z."/>
            <person name="Indrioko S."/>
            <person name="Kosugi Y."/>
            <person name="Izuno A."/>
            <person name="Isagi Y."/>
            <person name="Lee S.L."/>
            <person name="Shimizu K.K."/>
        </authorList>
    </citation>
    <scope>NUCLEOTIDE SEQUENCE [LARGE SCALE GENOMIC DNA]</scope>
    <source>
        <strain evidence="11">214</strain>
    </source>
</reference>
<evidence type="ECO:0000256" key="7">
    <source>
        <dbReference type="SAM" id="MobiDB-lite"/>
    </source>
</evidence>
<dbReference type="Gene3D" id="3.80.10.10">
    <property type="entry name" value="Ribonuclease Inhibitor"/>
    <property type="match status" value="1"/>
</dbReference>
<keyword evidence="3 8" id="KW-0812">Transmembrane</keyword>
<dbReference type="PROSITE" id="PS50011">
    <property type="entry name" value="PROTEIN_KINASE_DOM"/>
    <property type="match status" value="1"/>
</dbReference>
<comment type="caution">
    <text evidence="11">The sequence shown here is derived from an EMBL/GenBank/DDBJ whole genome shotgun (WGS) entry which is preliminary data.</text>
</comment>
<dbReference type="AlphaFoldDB" id="A0AAV5MGT9"/>
<dbReference type="PROSITE" id="PS51450">
    <property type="entry name" value="LRR"/>
    <property type="match status" value="1"/>
</dbReference>
<keyword evidence="4" id="KW-0677">Repeat</keyword>
<feature type="transmembrane region" description="Helical" evidence="8">
    <location>
        <begin position="251"/>
        <end position="272"/>
    </location>
</feature>
<keyword evidence="12" id="KW-1185">Reference proteome</keyword>
<comment type="subcellular location">
    <subcellularLocation>
        <location evidence="1">Membrane</location>
    </subcellularLocation>
</comment>
<dbReference type="Gene3D" id="3.30.200.20">
    <property type="entry name" value="Phosphorylase Kinase, domain 1"/>
    <property type="match status" value="1"/>
</dbReference>
<evidence type="ECO:0000259" key="10">
    <source>
        <dbReference type="PROSITE" id="PS50011"/>
    </source>
</evidence>
<protein>
    <recommendedName>
        <fullName evidence="10">Protein kinase domain-containing protein</fullName>
    </recommendedName>
</protein>
<evidence type="ECO:0000256" key="6">
    <source>
        <dbReference type="ARBA" id="ARBA00023136"/>
    </source>
</evidence>
<proteinExistence type="predicted"/>
<evidence type="ECO:0000256" key="3">
    <source>
        <dbReference type="ARBA" id="ARBA00022692"/>
    </source>
</evidence>
<organism evidence="11 12">
    <name type="scientific">Rubroshorea leprosula</name>
    <dbReference type="NCBI Taxonomy" id="152421"/>
    <lineage>
        <taxon>Eukaryota</taxon>
        <taxon>Viridiplantae</taxon>
        <taxon>Streptophyta</taxon>
        <taxon>Embryophyta</taxon>
        <taxon>Tracheophyta</taxon>
        <taxon>Spermatophyta</taxon>
        <taxon>Magnoliopsida</taxon>
        <taxon>eudicotyledons</taxon>
        <taxon>Gunneridae</taxon>
        <taxon>Pentapetalae</taxon>
        <taxon>rosids</taxon>
        <taxon>malvids</taxon>
        <taxon>Malvales</taxon>
        <taxon>Dipterocarpaceae</taxon>
        <taxon>Rubroshorea</taxon>
    </lineage>
</organism>
<keyword evidence="6 8" id="KW-0472">Membrane</keyword>
<dbReference type="Proteomes" id="UP001054252">
    <property type="component" value="Unassembled WGS sequence"/>
</dbReference>
<dbReference type="Pfam" id="PF00560">
    <property type="entry name" value="LRR_1"/>
    <property type="match status" value="2"/>
</dbReference>
<dbReference type="GO" id="GO:0016020">
    <property type="term" value="C:membrane"/>
    <property type="evidence" value="ECO:0007669"/>
    <property type="project" value="UniProtKB-SubCell"/>
</dbReference>
<dbReference type="InterPro" id="IPR046959">
    <property type="entry name" value="PRK1-6/SRF4-like"/>
</dbReference>
<keyword evidence="5 8" id="KW-1133">Transmembrane helix</keyword>
<dbReference type="EMBL" id="BPVZ01000233">
    <property type="protein sequence ID" value="GKV47667.1"/>
    <property type="molecule type" value="Genomic_DNA"/>
</dbReference>
<dbReference type="InterPro" id="IPR013210">
    <property type="entry name" value="LRR_N_plant-typ"/>
</dbReference>
<sequence>MDAGFVLRPLLFLIILSSSPVASSAPASDALLKLKQSFSNATALDSWKPGSDPCSQQDKWKGVVCFNGVPRGVRLEGMGLSGKINVNALGEIKSLRFISFINNSFSGPIPEFNRLGSLRAMFLSGNKFSGQIASDYFVKMEALRKVWLSENEFTGKIPASLGQLSRLVELHLGNNQFIGNIPNFNHLSLVSVNLANNKLEGEIPPSLSKFNANSFVGNADLCGEPLGVKCNKKSENAVTGRDVHKDGYKKILAAILTVGIIILVVVIILGIIRRKKRKEGLKVVGDRQILMEEIEVKVLVPKKNGADLSKRSLGSSRKGSQKGGSHKGGGGMGELVMVNTEKGVFGLPDLMKAAAEVLGNGRSGSSYKARMANGVAVVVKRMREMNAMGREEFDADLNRLGKLKHPNILTPLAYHFRRDEKLFIFEYLPKGSLLYLLHGDRGPSHSEFDWPARLEIIKGIAKGLEYIYTELAFLDVPHGNLKSSNVFIGSDNEALLSEYGFCPFMNPNARVLFAYKSPEAIEIGKVTTRSDVYCLGIVILEILTGKFPSQYLSNGNGGTDVVHWVDSAISEGRQAELFDPEIANSGISSSMEELLHVGAACSQSNPELRLDMKEAIKRIGKIKIEGGGLPSPS</sequence>
<dbReference type="InterPro" id="IPR000719">
    <property type="entry name" value="Prot_kinase_dom"/>
</dbReference>
<name>A0AAV5MGT9_9ROSI</name>